<feature type="transmembrane region" description="Helical" evidence="2">
    <location>
        <begin position="162"/>
        <end position="181"/>
    </location>
</feature>
<evidence type="ECO:0000313" key="4">
    <source>
        <dbReference type="Proteomes" id="UP000799302"/>
    </source>
</evidence>
<dbReference type="GO" id="GO:0051285">
    <property type="term" value="C:cell cortex of cell tip"/>
    <property type="evidence" value="ECO:0007669"/>
    <property type="project" value="TreeGrafter"/>
</dbReference>
<keyword evidence="2" id="KW-1133">Transmembrane helix</keyword>
<keyword evidence="2" id="KW-0472">Membrane</keyword>
<dbReference type="AlphaFoldDB" id="A0A6A6TY56"/>
<dbReference type="GO" id="GO:0005886">
    <property type="term" value="C:plasma membrane"/>
    <property type="evidence" value="ECO:0007669"/>
    <property type="project" value="InterPro"/>
</dbReference>
<sequence>MAIFSKSKSNTQEKHDTGNGTVSRKQSHVTRNVSLISAFLFFIAVIFLILVEVGSTSVGPTLSSIYFLKLDLSQIVPATIPDAVLLNTIAQSIGLHDYYSVGLWNFCEGYVGQGITTCSKPETLYWFDPVSIILNELLAGATIAIPTQVVTYLTILKVASQVMFGLFLTGLLLDFLMVITIPFSMRNGWLQCFITIFSLLAALCTTVAALIATAIFVIITKAATGVTELHIGATIGKKMFAFMWIASACTLIAWLLQTSVCCCCRKRRRREHPKKRDMVENKV</sequence>
<name>A0A6A6TY56_9PEZI</name>
<evidence type="ECO:0008006" key="5">
    <source>
        <dbReference type="Google" id="ProtNLM"/>
    </source>
</evidence>
<feature type="region of interest" description="Disordered" evidence="1">
    <location>
        <begin position="1"/>
        <end position="23"/>
    </location>
</feature>
<proteinExistence type="predicted"/>
<feature type="transmembrane region" description="Helical" evidence="2">
    <location>
        <begin position="239"/>
        <end position="256"/>
    </location>
</feature>
<feature type="compositionally biased region" description="Polar residues" evidence="1">
    <location>
        <begin position="1"/>
        <end position="10"/>
    </location>
</feature>
<evidence type="ECO:0000256" key="2">
    <source>
        <dbReference type="SAM" id="Phobius"/>
    </source>
</evidence>
<dbReference type="PANTHER" id="PTHR28019:SF2">
    <property type="entry name" value="CELL MEMBRANE PROTEIN YLR413W-RELATED"/>
    <property type="match status" value="1"/>
</dbReference>
<dbReference type="Pfam" id="PF06687">
    <property type="entry name" value="SUR7"/>
    <property type="match status" value="1"/>
</dbReference>
<dbReference type="OrthoDB" id="2327445at2759"/>
<keyword evidence="4" id="KW-1185">Reference proteome</keyword>
<reference evidence="3" key="1">
    <citation type="journal article" date="2020" name="Stud. Mycol.">
        <title>101 Dothideomycetes genomes: a test case for predicting lifestyles and emergence of pathogens.</title>
        <authorList>
            <person name="Haridas S."/>
            <person name="Albert R."/>
            <person name="Binder M."/>
            <person name="Bloem J."/>
            <person name="Labutti K."/>
            <person name="Salamov A."/>
            <person name="Andreopoulos B."/>
            <person name="Baker S."/>
            <person name="Barry K."/>
            <person name="Bills G."/>
            <person name="Bluhm B."/>
            <person name="Cannon C."/>
            <person name="Castanera R."/>
            <person name="Culley D."/>
            <person name="Daum C."/>
            <person name="Ezra D."/>
            <person name="Gonzalez J."/>
            <person name="Henrissat B."/>
            <person name="Kuo A."/>
            <person name="Liang C."/>
            <person name="Lipzen A."/>
            <person name="Lutzoni F."/>
            <person name="Magnuson J."/>
            <person name="Mondo S."/>
            <person name="Nolan M."/>
            <person name="Ohm R."/>
            <person name="Pangilinan J."/>
            <person name="Park H.-J."/>
            <person name="Ramirez L."/>
            <person name="Alfaro M."/>
            <person name="Sun H."/>
            <person name="Tritt A."/>
            <person name="Yoshinaga Y."/>
            <person name="Zwiers L.-H."/>
            <person name="Turgeon B."/>
            <person name="Goodwin S."/>
            <person name="Spatafora J."/>
            <person name="Crous P."/>
            <person name="Grigoriev I."/>
        </authorList>
    </citation>
    <scope>NUCLEOTIDE SEQUENCE</scope>
    <source>
        <strain evidence="3">CBS 115976</strain>
    </source>
</reference>
<dbReference type="GO" id="GO:0031505">
    <property type="term" value="P:fungal-type cell wall organization"/>
    <property type="evidence" value="ECO:0007669"/>
    <property type="project" value="TreeGrafter"/>
</dbReference>
<accession>A0A6A6TY56</accession>
<gene>
    <name evidence="3" type="ORF">BT63DRAFT_483327</name>
</gene>
<evidence type="ECO:0000313" key="3">
    <source>
        <dbReference type="EMBL" id="KAF2664640.1"/>
    </source>
</evidence>
<keyword evidence="2" id="KW-0812">Transmembrane</keyword>
<feature type="transmembrane region" description="Helical" evidence="2">
    <location>
        <begin position="193"/>
        <end position="219"/>
    </location>
</feature>
<organism evidence="3 4">
    <name type="scientific">Microthyrium microscopicum</name>
    <dbReference type="NCBI Taxonomy" id="703497"/>
    <lineage>
        <taxon>Eukaryota</taxon>
        <taxon>Fungi</taxon>
        <taxon>Dikarya</taxon>
        <taxon>Ascomycota</taxon>
        <taxon>Pezizomycotina</taxon>
        <taxon>Dothideomycetes</taxon>
        <taxon>Dothideomycetes incertae sedis</taxon>
        <taxon>Microthyriales</taxon>
        <taxon>Microthyriaceae</taxon>
        <taxon>Microthyrium</taxon>
    </lineage>
</organism>
<dbReference type="EMBL" id="MU004242">
    <property type="protein sequence ID" value="KAF2664640.1"/>
    <property type="molecule type" value="Genomic_DNA"/>
</dbReference>
<feature type="transmembrane region" description="Helical" evidence="2">
    <location>
        <begin position="33"/>
        <end position="51"/>
    </location>
</feature>
<protein>
    <recommendedName>
        <fullName evidence="5">Integral membrane protein</fullName>
    </recommendedName>
</protein>
<evidence type="ECO:0000256" key="1">
    <source>
        <dbReference type="SAM" id="MobiDB-lite"/>
    </source>
</evidence>
<dbReference type="InterPro" id="IPR052413">
    <property type="entry name" value="SUR7_domain"/>
</dbReference>
<dbReference type="Proteomes" id="UP000799302">
    <property type="component" value="Unassembled WGS sequence"/>
</dbReference>
<dbReference type="PANTHER" id="PTHR28019">
    <property type="entry name" value="CELL MEMBRANE PROTEIN YLR413W-RELATED"/>
    <property type="match status" value="1"/>
</dbReference>
<dbReference type="InterPro" id="IPR009571">
    <property type="entry name" value="SUR7/Rim9-like_fungi"/>
</dbReference>